<dbReference type="PROSITE" id="PS00893">
    <property type="entry name" value="NUDIX_BOX"/>
    <property type="match status" value="1"/>
</dbReference>
<dbReference type="InterPro" id="IPR000086">
    <property type="entry name" value="NUDIX_hydrolase_dom"/>
</dbReference>
<name>A0A1H8F4C8_9BURK</name>
<gene>
    <name evidence="4" type="ORF">SAMN02745977_00901</name>
</gene>
<dbReference type="InterPro" id="IPR015797">
    <property type="entry name" value="NUDIX_hydrolase-like_dom_sf"/>
</dbReference>
<dbReference type="Pfam" id="PF00293">
    <property type="entry name" value="NUDIX"/>
    <property type="match status" value="1"/>
</dbReference>
<keyword evidence="5" id="KW-1185">Reference proteome</keyword>
<protein>
    <submittedName>
        <fullName evidence="4">ADP-ribose pyrophosphatase YjhB, NUDIX family</fullName>
    </submittedName>
</protein>
<dbReference type="EMBL" id="FOCW01000001">
    <property type="protein sequence ID" value="SEN25878.1"/>
    <property type="molecule type" value="Genomic_DNA"/>
</dbReference>
<dbReference type="PANTHER" id="PTHR43222:SF2">
    <property type="entry name" value="NUDIX HYDROLASE 23, CHLOROPLASTIC"/>
    <property type="match status" value="1"/>
</dbReference>
<dbReference type="Pfam" id="PF14803">
    <property type="entry name" value="Zn_ribbon_Nudix"/>
    <property type="match status" value="1"/>
</dbReference>
<dbReference type="STRING" id="1121117.SAMN02745977_00901"/>
<feature type="domain" description="Nudix hydrolase" evidence="3">
    <location>
        <begin position="45"/>
        <end position="171"/>
    </location>
</feature>
<reference evidence="4 5" key="1">
    <citation type="submission" date="2016-10" db="EMBL/GenBank/DDBJ databases">
        <authorList>
            <person name="de Groot N.N."/>
        </authorList>
    </citation>
    <scope>NUCLEOTIDE SEQUENCE [LARGE SCALE GENOMIC DNA]</scope>
    <source>
        <strain evidence="4 5">DSM 15123</strain>
    </source>
</reference>
<dbReference type="SUPFAM" id="SSF55811">
    <property type="entry name" value="Nudix"/>
    <property type="match status" value="1"/>
</dbReference>
<evidence type="ECO:0000256" key="1">
    <source>
        <dbReference type="ARBA" id="ARBA00001946"/>
    </source>
</evidence>
<dbReference type="InterPro" id="IPR029401">
    <property type="entry name" value="Nudix_N"/>
</dbReference>
<evidence type="ECO:0000259" key="3">
    <source>
        <dbReference type="PROSITE" id="PS51462"/>
    </source>
</evidence>
<evidence type="ECO:0000256" key="2">
    <source>
        <dbReference type="ARBA" id="ARBA00022801"/>
    </source>
</evidence>
<evidence type="ECO:0000313" key="4">
    <source>
        <dbReference type="EMBL" id="SEN25878.1"/>
    </source>
</evidence>
<sequence length="199" mass="22571">MFTPIHQPPRTRILYCRHCGHATEQRTPQDDITPRSVCPACGTIHYVNPLVVVGTVPYLGDKVLLCKRNIEPRRGKWTLPAGFMELDETTAEGAARETVEESGAEFDIGPLFGVMNVPRVGQVHLFYLCALRHDRFDPGTETMEAQLFAEEDIPWDEIAFLTVRHTLQNYFEDRRRGAFGVHSMDFSVKDFPPDRKPAG</sequence>
<organism evidence="4 5">
    <name type="scientific">Brachymonas denitrificans DSM 15123</name>
    <dbReference type="NCBI Taxonomy" id="1121117"/>
    <lineage>
        <taxon>Bacteria</taxon>
        <taxon>Pseudomonadati</taxon>
        <taxon>Pseudomonadota</taxon>
        <taxon>Betaproteobacteria</taxon>
        <taxon>Burkholderiales</taxon>
        <taxon>Comamonadaceae</taxon>
        <taxon>Brachymonas</taxon>
    </lineage>
</organism>
<dbReference type="PROSITE" id="PS51462">
    <property type="entry name" value="NUDIX"/>
    <property type="match status" value="1"/>
</dbReference>
<proteinExistence type="predicted"/>
<dbReference type="Gene3D" id="3.90.79.10">
    <property type="entry name" value="Nucleoside Triphosphate Pyrophosphohydrolase"/>
    <property type="match status" value="1"/>
</dbReference>
<dbReference type="Proteomes" id="UP000199531">
    <property type="component" value="Unassembled WGS sequence"/>
</dbReference>
<dbReference type="CDD" id="cd04511">
    <property type="entry name" value="NUDIX_Hydrolase"/>
    <property type="match status" value="1"/>
</dbReference>
<dbReference type="RefSeq" id="WP_234969975.1">
    <property type="nucleotide sequence ID" value="NZ_FOCW01000001.1"/>
</dbReference>
<accession>A0A1H8F4C8</accession>
<evidence type="ECO:0000313" key="5">
    <source>
        <dbReference type="Proteomes" id="UP000199531"/>
    </source>
</evidence>
<dbReference type="InterPro" id="IPR020084">
    <property type="entry name" value="NUDIX_hydrolase_CS"/>
</dbReference>
<dbReference type="GO" id="GO:0016787">
    <property type="term" value="F:hydrolase activity"/>
    <property type="evidence" value="ECO:0007669"/>
    <property type="project" value="UniProtKB-KW"/>
</dbReference>
<dbReference type="AlphaFoldDB" id="A0A1H8F4C8"/>
<keyword evidence="2" id="KW-0378">Hydrolase</keyword>
<dbReference type="PANTHER" id="PTHR43222">
    <property type="entry name" value="NUDIX HYDROLASE 23"/>
    <property type="match status" value="1"/>
</dbReference>
<comment type="cofactor">
    <cofactor evidence="1">
        <name>Mg(2+)</name>
        <dbReference type="ChEBI" id="CHEBI:18420"/>
    </cofactor>
</comment>
<dbReference type="Gene3D" id="2.20.70.10">
    <property type="match status" value="1"/>
</dbReference>